<accession>A0A0U4D048</accession>
<protein>
    <recommendedName>
        <fullName evidence="1">AB hydrolase-1 domain-containing protein</fullName>
    </recommendedName>
</protein>
<proteinExistence type="predicted"/>
<dbReference type="Gene3D" id="3.40.50.1820">
    <property type="entry name" value="alpha/beta hydrolase"/>
    <property type="match status" value="1"/>
</dbReference>
<dbReference type="InterPro" id="IPR029058">
    <property type="entry name" value="AB_hydrolase_fold"/>
</dbReference>
<dbReference type="PANTHER" id="PTHR46438:SF11">
    <property type="entry name" value="LIPASE-RELATED"/>
    <property type="match status" value="1"/>
</dbReference>
<feature type="domain" description="AB hydrolase-1" evidence="1">
    <location>
        <begin position="24"/>
        <end position="261"/>
    </location>
</feature>
<dbReference type="SUPFAM" id="SSF53474">
    <property type="entry name" value="alpha/beta-Hydrolases"/>
    <property type="match status" value="1"/>
</dbReference>
<dbReference type="InterPro" id="IPR000073">
    <property type="entry name" value="AB_hydrolase_1"/>
</dbReference>
<dbReference type="Proteomes" id="UP000067689">
    <property type="component" value="Chromosome"/>
</dbReference>
<dbReference type="GO" id="GO:0003824">
    <property type="term" value="F:catalytic activity"/>
    <property type="evidence" value="ECO:0007669"/>
    <property type="project" value="UniProtKB-ARBA"/>
</dbReference>
<name>A0A0U4D048_9ACTN</name>
<dbReference type="AlphaFoldDB" id="A0A0U4D048"/>
<sequence length="268" mass="29640">MWQHLPVHPDLAYTRRGTPGAPPLVLLHGIGHRRQAWDPVIEELARDYDVIAPDLSGFGESPAFAGGVRYSMDNACDHLLTQFERWGVTKPHVAGNSLGGAIALELGARGLVASATALSPAGFFGPINRFQALLPLFLMRLSAMITPKRLLQRLAADLRGRRAIGWILYAHPERHDAEHTYGDSLALKYSTAFERTAKEGVIYRFDSQVPVPTTIAWGTRDRILPYAQSKVARQRLPQARHEPLPGSGHVPMADDPERVLRLIRETAV</sequence>
<dbReference type="EMBL" id="CP011502">
    <property type="protein sequence ID" value="ALX06221.1"/>
    <property type="molecule type" value="Genomic_DNA"/>
</dbReference>
<evidence type="ECO:0000313" key="3">
    <source>
        <dbReference type="Proteomes" id="UP000067689"/>
    </source>
</evidence>
<organism evidence="2 3">
    <name type="scientific">Aeromicrobium erythreum</name>
    <dbReference type="NCBI Taxonomy" id="2041"/>
    <lineage>
        <taxon>Bacteria</taxon>
        <taxon>Bacillati</taxon>
        <taxon>Actinomycetota</taxon>
        <taxon>Actinomycetes</taxon>
        <taxon>Propionibacteriales</taxon>
        <taxon>Nocardioidaceae</taxon>
        <taxon>Aeromicrobium</taxon>
    </lineage>
</organism>
<dbReference type="KEGG" id="aer:AERYTH_16720"/>
<evidence type="ECO:0000259" key="1">
    <source>
        <dbReference type="Pfam" id="PF12697"/>
    </source>
</evidence>
<reference evidence="2 3" key="1">
    <citation type="journal article" date="1991" name="Int. J. Syst. Bacteriol.">
        <title>Description of the erythromycin-producing bacterium Arthrobacter sp. strain NRRL B-3381 as Aeromicrobium erythreum gen. nov., sp. nov.</title>
        <authorList>
            <person name="Miller E.S."/>
            <person name="Woese C.R."/>
            <person name="Brenner S."/>
        </authorList>
    </citation>
    <scope>NUCLEOTIDE SEQUENCE [LARGE SCALE GENOMIC DNA]</scope>
    <source>
        <strain evidence="2 3">AR18</strain>
    </source>
</reference>
<dbReference type="OrthoDB" id="27092at2"/>
<keyword evidence="3" id="KW-1185">Reference proteome</keyword>
<dbReference type="PRINTS" id="PR00111">
    <property type="entry name" value="ABHYDROLASE"/>
</dbReference>
<dbReference type="PATRIC" id="fig|2041.4.peg.3496"/>
<dbReference type="Pfam" id="PF12697">
    <property type="entry name" value="Abhydrolase_6"/>
    <property type="match status" value="1"/>
</dbReference>
<dbReference type="PANTHER" id="PTHR46438">
    <property type="entry name" value="ALPHA/BETA-HYDROLASES SUPERFAMILY PROTEIN"/>
    <property type="match status" value="1"/>
</dbReference>
<gene>
    <name evidence="2" type="ORF">AERYTH_16720</name>
</gene>
<evidence type="ECO:0000313" key="2">
    <source>
        <dbReference type="EMBL" id="ALX06221.1"/>
    </source>
</evidence>
<dbReference type="STRING" id="2041.AERYTH_16720"/>